<proteinExistence type="predicted"/>
<keyword evidence="5" id="KW-1185">Reference proteome</keyword>
<evidence type="ECO:0000256" key="2">
    <source>
        <dbReference type="SAM" id="SignalP"/>
    </source>
</evidence>
<feature type="region of interest" description="Disordered" evidence="1">
    <location>
        <begin position="42"/>
        <end position="89"/>
    </location>
</feature>
<evidence type="ECO:0000313" key="4">
    <source>
        <dbReference type="EMBL" id="MCP2166241.1"/>
    </source>
</evidence>
<feature type="signal peptide" evidence="2">
    <location>
        <begin position="1"/>
        <end position="31"/>
    </location>
</feature>
<sequence>MSGSRRPRLTLAVVALSAVATLTACTQSTVAGTPLAAPALKSGADQAGQAGQADRSDNPDQADQSAAGQRAPGNRVPAPPGLTGASGLPTPGQCFNSAEFVPLDCAQAHEAESISSGQLPADLPAEYPGEEVLRSAAVPPCRAALTDYLGGQDADATRLQVWAFWPSQRGWRDSDRWLLCSVIEVGSDGQPVRRTGSLRNALADGKFNAFQRCSAGSPSKDAQLTMTGCDQPHLGEALPSVLPLGKPTDPVPSAEAMNNAAREHCDRAMTAYLGASGRQDVWTTWRMPNAMSWAEGFTNITCYAEAVRLVTGTMRGIGTAPLPG</sequence>
<dbReference type="InterPro" id="IPR026004">
    <property type="entry name" value="Septum_form"/>
</dbReference>
<accession>A0AAE3GDD4</accession>
<feature type="compositionally biased region" description="Low complexity" evidence="1">
    <location>
        <begin position="43"/>
        <end position="53"/>
    </location>
</feature>
<dbReference type="RefSeq" id="WP_253771879.1">
    <property type="nucleotide sequence ID" value="NZ_JAMTCK010000006.1"/>
</dbReference>
<dbReference type="AlphaFoldDB" id="A0AAE3GDD4"/>
<keyword evidence="2" id="KW-0732">Signal</keyword>
<dbReference type="Pfam" id="PF13845">
    <property type="entry name" value="Septum_form"/>
    <property type="match status" value="1"/>
</dbReference>
<protein>
    <submittedName>
        <fullName evidence="4">Septum formation</fullName>
    </submittedName>
</protein>
<evidence type="ECO:0000256" key="1">
    <source>
        <dbReference type="SAM" id="MobiDB-lite"/>
    </source>
</evidence>
<gene>
    <name evidence="4" type="ORF">LX83_003100</name>
</gene>
<reference evidence="4" key="1">
    <citation type="submission" date="2022-06" db="EMBL/GenBank/DDBJ databases">
        <title>Genomic Encyclopedia of Archaeal and Bacterial Type Strains, Phase II (KMG-II): from individual species to whole genera.</title>
        <authorList>
            <person name="Goeker M."/>
        </authorList>
    </citation>
    <scope>NUCLEOTIDE SEQUENCE</scope>
    <source>
        <strain evidence="4">DSM 43935</strain>
    </source>
</reference>
<evidence type="ECO:0000259" key="3">
    <source>
        <dbReference type="Pfam" id="PF13845"/>
    </source>
</evidence>
<comment type="caution">
    <text evidence="4">The sequence shown here is derived from an EMBL/GenBank/DDBJ whole genome shotgun (WGS) entry which is preliminary data.</text>
</comment>
<dbReference type="PROSITE" id="PS51257">
    <property type="entry name" value="PROKAR_LIPOPROTEIN"/>
    <property type="match status" value="1"/>
</dbReference>
<feature type="domain" description="Septum formation-related" evidence="3">
    <location>
        <begin position="92"/>
        <end position="302"/>
    </location>
</feature>
<dbReference type="EMBL" id="JAMTCK010000006">
    <property type="protein sequence ID" value="MCP2166241.1"/>
    <property type="molecule type" value="Genomic_DNA"/>
</dbReference>
<feature type="chain" id="PRO_5042213947" evidence="2">
    <location>
        <begin position="32"/>
        <end position="324"/>
    </location>
</feature>
<name>A0AAE3GDD4_9PSEU</name>
<dbReference type="Proteomes" id="UP001206128">
    <property type="component" value="Unassembled WGS sequence"/>
</dbReference>
<organism evidence="4 5">
    <name type="scientific">Goodfellowiella coeruleoviolacea</name>
    <dbReference type="NCBI Taxonomy" id="334858"/>
    <lineage>
        <taxon>Bacteria</taxon>
        <taxon>Bacillati</taxon>
        <taxon>Actinomycetota</taxon>
        <taxon>Actinomycetes</taxon>
        <taxon>Pseudonocardiales</taxon>
        <taxon>Pseudonocardiaceae</taxon>
        <taxon>Goodfellowiella</taxon>
    </lineage>
</organism>
<evidence type="ECO:0000313" key="5">
    <source>
        <dbReference type="Proteomes" id="UP001206128"/>
    </source>
</evidence>